<evidence type="ECO:0000256" key="6">
    <source>
        <dbReference type="ARBA" id="ARBA00023136"/>
    </source>
</evidence>
<evidence type="ECO:0000313" key="9">
    <source>
        <dbReference type="EMBL" id="KAK3000102.1"/>
    </source>
</evidence>
<dbReference type="InterPro" id="IPR045262">
    <property type="entry name" value="STP/PLT_plant"/>
</dbReference>
<keyword evidence="3" id="KW-0813">Transport</keyword>
<evidence type="ECO:0000256" key="5">
    <source>
        <dbReference type="ARBA" id="ARBA00022989"/>
    </source>
</evidence>
<dbReference type="GO" id="GO:0016020">
    <property type="term" value="C:membrane"/>
    <property type="evidence" value="ECO:0007669"/>
    <property type="project" value="UniProtKB-SubCell"/>
</dbReference>
<comment type="caution">
    <text evidence="9">The sequence shown here is derived from an EMBL/GenBank/DDBJ whole genome shotgun (WGS) entry which is preliminary data.</text>
</comment>
<keyword evidence="4 8" id="KW-0812">Transmembrane</keyword>
<keyword evidence="10" id="KW-1185">Reference proteome</keyword>
<evidence type="ECO:0000256" key="8">
    <source>
        <dbReference type="SAM" id="Phobius"/>
    </source>
</evidence>
<dbReference type="EMBL" id="JAVXUP010003088">
    <property type="protein sequence ID" value="KAK3000102.1"/>
    <property type="molecule type" value="Genomic_DNA"/>
</dbReference>
<protein>
    <submittedName>
        <fullName evidence="9">Uncharacterized protein</fullName>
    </submittedName>
</protein>
<comment type="similarity">
    <text evidence="2">Belongs to the major facilitator superfamily. Sugar transporter (TC 2.A.1.1) family.</text>
</comment>
<evidence type="ECO:0000256" key="3">
    <source>
        <dbReference type="ARBA" id="ARBA00022448"/>
    </source>
</evidence>
<feature type="transmembrane region" description="Helical" evidence="8">
    <location>
        <begin position="161"/>
        <end position="182"/>
    </location>
</feature>
<feature type="transmembrane region" description="Helical" evidence="8">
    <location>
        <begin position="107"/>
        <end position="128"/>
    </location>
</feature>
<evidence type="ECO:0000256" key="4">
    <source>
        <dbReference type="ARBA" id="ARBA00022692"/>
    </source>
</evidence>
<reference evidence="9" key="1">
    <citation type="submission" date="2022-12" db="EMBL/GenBank/DDBJ databases">
        <title>Draft genome assemblies for two species of Escallonia (Escalloniales).</title>
        <authorList>
            <person name="Chanderbali A."/>
            <person name="Dervinis C."/>
            <person name="Anghel I."/>
            <person name="Soltis D."/>
            <person name="Soltis P."/>
            <person name="Zapata F."/>
        </authorList>
    </citation>
    <scope>NUCLEOTIDE SEQUENCE</scope>
    <source>
        <strain evidence="9">UCBG64.0493</strain>
        <tissue evidence="9">Leaf</tissue>
    </source>
</reference>
<gene>
    <name evidence="9" type="ORF">RJ639_024389</name>
</gene>
<evidence type="ECO:0000256" key="1">
    <source>
        <dbReference type="ARBA" id="ARBA00004370"/>
    </source>
</evidence>
<dbReference type="Proteomes" id="UP001188597">
    <property type="component" value="Unassembled WGS sequence"/>
</dbReference>
<feature type="transmembrane region" description="Helical" evidence="8">
    <location>
        <begin position="70"/>
        <end position="95"/>
    </location>
</feature>
<dbReference type="InterPro" id="IPR036259">
    <property type="entry name" value="MFS_trans_sf"/>
</dbReference>
<sequence>MLVLVSSVLSDTPKELLHRNENAKALEILKRLRGVTDFKNEFQEICTEIENDKEAEPLQGILHIHSRPKLVISTVAVVSLKLLRIGSLVFFGPLILKSLQFEVQVSYVVPLCAGLFGMICTVLSTYLVQLVGLRKSLMAASGTYDWVDAEYPRPSKALGGVYKLGLSIFMTIITNAITLPLMCWIKAPIFFTYATIALLVGCFIGICIPETRGIPEEDLTRLVWGEHWLWKRYKLDPPAL</sequence>
<feature type="transmembrane region" description="Helical" evidence="8">
    <location>
        <begin position="188"/>
        <end position="208"/>
    </location>
</feature>
<name>A0AA88V1R5_9ASTE</name>
<dbReference type="InterPro" id="IPR005828">
    <property type="entry name" value="MFS_sugar_transport-like"/>
</dbReference>
<organism evidence="9 10">
    <name type="scientific">Escallonia herrerae</name>
    <dbReference type="NCBI Taxonomy" id="1293975"/>
    <lineage>
        <taxon>Eukaryota</taxon>
        <taxon>Viridiplantae</taxon>
        <taxon>Streptophyta</taxon>
        <taxon>Embryophyta</taxon>
        <taxon>Tracheophyta</taxon>
        <taxon>Spermatophyta</taxon>
        <taxon>Magnoliopsida</taxon>
        <taxon>eudicotyledons</taxon>
        <taxon>Gunneridae</taxon>
        <taxon>Pentapetalae</taxon>
        <taxon>asterids</taxon>
        <taxon>campanulids</taxon>
        <taxon>Escalloniales</taxon>
        <taxon>Escalloniaceae</taxon>
        <taxon>Escallonia</taxon>
    </lineage>
</organism>
<dbReference type="PANTHER" id="PTHR23500:SF357">
    <property type="entry name" value="IP12678P"/>
    <property type="match status" value="1"/>
</dbReference>
<dbReference type="SUPFAM" id="SSF103473">
    <property type="entry name" value="MFS general substrate transporter"/>
    <property type="match status" value="1"/>
</dbReference>
<proteinExistence type="inferred from homology"/>
<dbReference type="PANTHER" id="PTHR23500">
    <property type="entry name" value="SOLUTE CARRIER FAMILY 2, FACILITATED GLUCOSE TRANSPORTER"/>
    <property type="match status" value="1"/>
</dbReference>
<dbReference type="GO" id="GO:0015144">
    <property type="term" value="F:carbohydrate transmembrane transporter activity"/>
    <property type="evidence" value="ECO:0007669"/>
    <property type="project" value="InterPro"/>
</dbReference>
<keyword evidence="5 8" id="KW-1133">Transmembrane helix</keyword>
<evidence type="ECO:0000313" key="10">
    <source>
        <dbReference type="Proteomes" id="UP001188597"/>
    </source>
</evidence>
<dbReference type="AlphaFoldDB" id="A0AA88V1R5"/>
<comment type="subcellular location">
    <subcellularLocation>
        <location evidence="1">Membrane</location>
    </subcellularLocation>
</comment>
<comment type="similarity">
    <text evidence="7">Belongs to the major facilitator superfamily. Phosphate:H(+) symporter (TC 2.A.1.9) family.</text>
</comment>
<dbReference type="Gene3D" id="1.20.1250.20">
    <property type="entry name" value="MFS general substrate transporter like domains"/>
    <property type="match status" value="2"/>
</dbReference>
<accession>A0AA88V1R5</accession>
<keyword evidence="6 8" id="KW-0472">Membrane</keyword>
<dbReference type="Pfam" id="PF00083">
    <property type="entry name" value="Sugar_tr"/>
    <property type="match status" value="1"/>
</dbReference>
<evidence type="ECO:0000256" key="2">
    <source>
        <dbReference type="ARBA" id="ARBA00010992"/>
    </source>
</evidence>
<evidence type="ECO:0000256" key="7">
    <source>
        <dbReference type="ARBA" id="ARBA00044504"/>
    </source>
</evidence>